<dbReference type="Gene3D" id="2.60.40.640">
    <property type="match status" value="1"/>
</dbReference>
<evidence type="ECO:0000256" key="1">
    <source>
        <dbReference type="ARBA" id="ARBA00005298"/>
    </source>
</evidence>
<organism evidence="4 5">
    <name type="scientific">Aphis gossypii</name>
    <name type="common">Cotton aphid</name>
    <dbReference type="NCBI Taxonomy" id="80765"/>
    <lineage>
        <taxon>Eukaryota</taxon>
        <taxon>Metazoa</taxon>
        <taxon>Ecdysozoa</taxon>
        <taxon>Arthropoda</taxon>
        <taxon>Hexapoda</taxon>
        <taxon>Insecta</taxon>
        <taxon>Pterygota</taxon>
        <taxon>Neoptera</taxon>
        <taxon>Paraneoptera</taxon>
        <taxon>Hemiptera</taxon>
        <taxon>Sternorrhyncha</taxon>
        <taxon>Aphidomorpha</taxon>
        <taxon>Aphidoidea</taxon>
        <taxon>Aphididae</taxon>
        <taxon>Aphidini</taxon>
        <taxon>Aphis</taxon>
        <taxon>Aphis</taxon>
    </lineage>
</organism>
<evidence type="ECO:0000313" key="3">
    <source>
        <dbReference type="EMBL" id="CAH1723963.1"/>
    </source>
</evidence>
<evidence type="ECO:0000313" key="4">
    <source>
        <dbReference type="EMBL" id="CAH1724001.1"/>
    </source>
</evidence>
<proteinExistence type="inferred from homology"/>
<evidence type="ECO:0000313" key="5">
    <source>
        <dbReference type="Proteomes" id="UP001154329"/>
    </source>
</evidence>
<gene>
    <name evidence="3" type="ORF">APHIGO_LOCUS5354</name>
    <name evidence="4" type="ORF">APHIGO_LOCUS5376</name>
</gene>
<dbReference type="InterPro" id="IPR011021">
    <property type="entry name" value="Arrestin-like_N"/>
</dbReference>
<evidence type="ECO:0000259" key="2">
    <source>
        <dbReference type="Pfam" id="PF00339"/>
    </source>
</evidence>
<feature type="domain" description="Arrestin-like N-terminal" evidence="2">
    <location>
        <begin position="7"/>
        <end position="153"/>
    </location>
</feature>
<dbReference type="EMBL" id="OU899035">
    <property type="protein sequence ID" value="CAH1723963.1"/>
    <property type="molecule type" value="Genomic_DNA"/>
</dbReference>
<dbReference type="PANTHER" id="PTHR11188:SF176">
    <property type="entry name" value="ARRESTIN DOMAIN-CONTAINING PROTEIN 1"/>
    <property type="match status" value="1"/>
</dbReference>
<keyword evidence="5" id="KW-1185">Reference proteome</keyword>
<accession>A0A9P0NJA8</accession>
<protein>
    <recommendedName>
        <fullName evidence="2">Arrestin-like N-terminal domain-containing protein</fullName>
    </recommendedName>
</protein>
<reference evidence="4" key="1">
    <citation type="submission" date="2022-02" db="EMBL/GenBank/DDBJ databases">
        <authorList>
            <person name="King R."/>
        </authorList>
    </citation>
    <scope>NUCLEOTIDE SEQUENCE</scope>
</reference>
<dbReference type="Proteomes" id="UP001154329">
    <property type="component" value="Chromosome 2"/>
</dbReference>
<dbReference type="SUPFAM" id="SSF81296">
    <property type="entry name" value="E set domains"/>
    <property type="match status" value="1"/>
</dbReference>
<dbReference type="GO" id="GO:0015031">
    <property type="term" value="P:protein transport"/>
    <property type="evidence" value="ECO:0007669"/>
    <property type="project" value="TreeGrafter"/>
</dbReference>
<dbReference type="PANTHER" id="PTHR11188">
    <property type="entry name" value="ARRESTIN DOMAIN CONTAINING PROTEIN"/>
    <property type="match status" value="1"/>
</dbReference>
<dbReference type="EMBL" id="OU899035">
    <property type="protein sequence ID" value="CAH1724001.1"/>
    <property type="molecule type" value="Genomic_DNA"/>
</dbReference>
<dbReference type="AlphaFoldDB" id="A0A9P0NJA8"/>
<reference evidence="4" key="2">
    <citation type="submission" date="2022-10" db="EMBL/GenBank/DDBJ databases">
        <authorList>
            <consortium name="ENA_rothamsted_submissions"/>
            <consortium name="culmorum"/>
            <person name="King R."/>
        </authorList>
    </citation>
    <scope>NUCLEOTIDE SEQUENCE</scope>
</reference>
<name>A0A9P0NJA8_APHGO</name>
<dbReference type="GO" id="GO:0005737">
    <property type="term" value="C:cytoplasm"/>
    <property type="evidence" value="ECO:0007669"/>
    <property type="project" value="TreeGrafter"/>
</dbReference>
<dbReference type="Pfam" id="PF00339">
    <property type="entry name" value="Arrestin_N"/>
    <property type="match status" value="1"/>
</dbReference>
<dbReference type="InterPro" id="IPR014752">
    <property type="entry name" value="Arrestin-like_C"/>
</dbReference>
<sequence length="193" mass="21938">MGVHNIQIIFDDPTAVFTPGQTITGRVLIEISRSVKIKNIKLKFLGVANVDWSETESRTNSDGQSENHSVSYTAREEYLKSKMFLVGEKGEFQLEVGEYIYPFNFSLPHQLPSTFKGRHGKICYTAKVKINIPWKMNKEKEIMFKIISSINLNEDPSLAEPKKEIKEKFYCCCFCKSGPLALIVCIPYSGFVP</sequence>
<comment type="similarity">
    <text evidence="1">Belongs to the arrestin family.</text>
</comment>
<dbReference type="InterPro" id="IPR014756">
    <property type="entry name" value="Ig_E-set"/>
</dbReference>
<dbReference type="InterPro" id="IPR050357">
    <property type="entry name" value="Arrestin_domain-protein"/>
</dbReference>